<accession>A0A6I4IV25</accession>
<dbReference type="OrthoDB" id="1000417at2"/>
<dbReference type="SUPFAM" id="SSF53335">
    <property type="entry name" value="S-adenosyl-L-methionine-dependent methyltransferases"/>
    <property type="match status" value="1"/>
</dbReference>
<comment type="caution">
    <text evidence="3">The sequence shown here is derived from an EMBL/GenBank/DDBJ whole genome shotgun (WGS) entry which is preliminary data.</text>
</comment>
<dbReference type="AlphaFoldDB" id="A0A6I4IV25"/>
<organism evidence="3 4">
    <name type="scientific">Flavobacterium profundi</name>
    <dbReference type="NCBI Taxonomy" id="1774945"/>
    <lineage>
        <taxon>Bacteria</taxon>
        <taxon>Pseudomonadati</taxon>
        <taxon>Bacteroidota</taxon>
        <taxon>Flavobacteriia</taxon>
        <taxon>Flavobacteriales</taxon>
        <taxon>Flavobacteriaceae</taxon>
        <taxon>Flavobacterium</taxon>
    </lineage>
</organism>
<reference evidence="4" key="1">
    <citation type="submission" date="2019-05" db="EMBL/GenBank/DDBJ databases">
        <title>Flavobacterium profundi sp. nov., isolated from a deep-sea seamount.</title>
        <authorList>
            <person name="Zhang D.-C."/>
        </authorList>
    </citation>
    <scope>NUCLEOTIDE SEQUENCE [LARGE SCALE GENOMIC DNA]</scope>
    <source>
        <strain evidence="4">TP390</strain>
    </source>
</reference>
<feature type="domain" description="THUMP-like" evidence="1">
    <location>
        <begin position="322"/>
        <end position="392"/>
    </location>
</feature>
<dbReference type="InterPro" id="IPR029063">
    <property type="entry name" value="SAM-dependent_MTases_sf"/>
</dbReference>
<dbReference type="Gene3D" id="1.10.10.1110">
    <property type="entry name" value="Methyltransferase PG1098, N-terminal domain"/>
    <property type="match status" value="1"/>
</dbReference>
<dbReference type="Gene3D" id="3.40.50.150">
    <property type="entry name" value="Vaccinia Virus protein VP39"/>
    <property type="match status" value="1"/>
</dbReference>
<dbReference type="InterPro" id="IPR041497">
    <property type="entry name" value="Thump-like"/>
</dbReference>
<dbReference type="GO" id="GO:0032259">
    <property type="term" value="P:methylation"/>
    <property type="evidence" value="ECO:0007669"/>
    <property type="project" value="UniProtKB-KW"/>
</dbReference>
<proteinExistence type="predicted"/>
<gene>
    <name evidence="3" type="ORF">GOQ30_16245</name>
</gene>
<evidence type="ECO:0000259" key="1">
    <source>
        <dbReference type="Pfam" id="PF18096"/>
    </source>
</evidence>
<dbReference type="InterPro" id="IPR054168">
    <property type="entry name" value="PG_1098_Fer"/>
</dbReference>
<evidence type="ECO:0000313" key="4">
    <source>
        <dbReference type="Proteomes" id="UP000431264"/>
    </source>
</evidence>
<keyword evidence="3" id="KW-0489">Methyltransferase</keyword>
<evidence type="ECO:0000313" key="3">
    <source>
        <dbReference type="EMBL" id="MVO10726.1"/>
    </source>
</evidence>
<dbReference type="Proteomes" id="UP000431264">
    <property type="component" value="Unassembled WGS sequence"/>
</dbReference>
<sequence>MNDPLEILLKEDIQNFINTNLDSDTNQLALQKNNFDIDYIRIINQIVAKQKAKFKLPTWFATAKILYPSKVSIEQTSSEKTAAYKASLISGESLIDLSGGFGVDDFYFSKVFTEVIHCEINTELSQIVSHNFKQLQIENCTCQIGESSVILEKLDRKFSWIYIDPSRRNDSKGKVFLLNDCEPNVPVLLPKYFNYSNHILIKTAPLLDIHSALTELDFVKKIHIIALENEVKELLWEIEKEYTGAIHINAVNIEKNDINIVTTSLNETYQATYSLPKKYLYEPNVAILKSGNFNAVSQLFEIDKLHPHSHLYTSDFVKEFPGRSFQIDSIIPFQKKEIKTHLQDKKMNITTRNFPIKVDEIRKKHKIKEGGSVFAFFTTDIQNNKIVLLCSKI</sequence>
<keyword evidence="3" id="KW-0808">Transferase</keyword>
<dbReference type="EMBL" id="WQLW01000014">
    <property type="protein sequence ID" value="MVO10726.1"/>
    <property type="molecule type" value="Genomic_DNA"/>
</dbReference>
<protein>
    <submittedName>
        <fullName evidence="3">Class I SAM-dependent methyltransferase</fullName>
    </submittedName>
</protein>
<evidence type="ECO:0000259" key="2">
    <source>
        <dbReference type="Pfam" id="PF22013"/>
    </source>
</evidence>
<feature type="domain" description="PG-1098 ferredoxin-like" evidence="2">
    <location>
        <begin position="279"/>
        <end position="321"/>
    </location>
</feature>
<dbReference type="Pfam" id="PF18096">
    <property type="entry name" value="Thump_like"/>
    <property type="match status" value="1"/>
</dbReference>
<name>A0A6I4IV25_9FLAO</name>
<keyword evidence="4" id="KW-1185">Reference proteome</keyword>
<dbReference type="Pfam" id="PF22013">
    <property type="entry name" value="PG_1098_Fer"/>
    <property type="match status" value="1"/>
</dbReference>
<dbReference type="RefSeq" id="WP_140999149.1">
    <property type="nucleotide sequence ID" value="NZ_VDCZ01000014.1"/>
</dbReference>
<dbReference type="GO" id="GO:0008168">
    <property type="term" value="F:methyltransferase activity"/>
    <property type="evidence" value="ECO:0007669"/>
    <property type="project" value="UniProtKB-KW"/>
</dbReference>